<name>A0A1U7J7K7_9CYAN</name>
<organism evidence="2 3">
    <name type="scientific">Phormidium tenue NIES-30</name>
    <dbReference type="NCBI Taxonomy" id="549789"/>
    <lineage>
        <taxon>Bacteria</taxon>
        <taxon>Bacillati</taxon>
        <taxon>Cyanobacteriota</taxon>
        <taxon>Cyanophyceae</taxon>
        <taxon>Oscillatoriophycideae</taxon>
        <taxon>Oscillatoriales</taxon>
        <taxon>Oscillatoriaceae</taxon>
        <taxon>Phormidium</taxon>
    </lineage>
</organism>
<feature type="chain" id="PRO_5012707861" evidence="1">
    <location>
        <begin position="23"/>
        <end position="216"/>
    </location>
</feature>
<comment type="caution">
    <text evidence="2">The sequence shown here is derived from an EMBL/GenBank/DDBJ whole genome shotgun (WGS) entry which is preliminary data.</text>
</comment>
<evidence type="ECO:0000313" key="3">
    <source>
        <dbReference type="Proteomes" id="UP000185557"/>
    </source>
</evidence>
<evidence type="ECO:0000256" key="1">
    <source>
        <dbReference type="SAM" id="SignalP"/>
    </source>
</evidence>
<evidence type="ECO:0000313" key="2">
    <source>
        <dbReference type="EMBL" id="OKH49134.1"/>
    </source>
</evidence>
<feature type="signal peptide" evidence="1">
    <location>
        <begin position="1"/>
        <end position="22"/>
    </location>
</feature>
<gene>
    <name evidence="2" type="ORF">NIES30_08200</name>
</gene>
<reference evidence="2 3" key="1">
    <citation type="submission" date="2016-11" db="EMBL/GenBank/DDBJ databases">
        <title>Draft Genome Sequences of Nine Cyanobacterial Strains from Diverse Habitats.</title>
        <authorList>
            <person name="Zhu T."/>
            <person name="Hou S."/>
            <person name="Lu X."/>
            <person name="Hess W.R."/>
        </authorList>
    </citation>
    <scope>NUCLEOTIDE SEQUENCE [LARGE SCALE GENOMIC DNA]</scope>
    <source>
        <strain evidence="2 3">NIES-30</strain>
    </source>
</reference>
<protein>
    <submittedName>
        <fullName evidence="2">Uncharacterized protein</fullName>
    </submittedName>
</protein>
<dbReference type="STRING" id="549789.NIES30_08200"/>
<accession>A0A1U7J7K7</accession>
<keyword evidence="1" id="KW-0732">Signal</keyword>
<dbReference type="RefSeq" id="WP_073607917.1">
    <property type="nucleotide sequence ID" value="NZ_MRCG01000004.1"/>
</dbReference>
<proteinExistence type="predicted"/>
<dbReference type="AlphaFoldDB" id="A0A1U7J7K7"/>
<dbReference type="EMBL" id="MRCG01000004">
    <property type="protein sequence ID" value="OKH49134.1"/>
    <property type="molecule type" value="Genomic_DNA"/>
</dbReference>
<keyword evidence="3" id="KW-1185">Reference proteome</keyword>
<dbReference type="OrthoDB" id="7627797at2"/>
<dbReference type="Proteomes" id="UP000185557">
    <property type="component" value="Unassembled WGS sequence"/>
</dbReference>
<sequence length="216" mass="24053">MKFIKYAVYTALALAIPAKSFANPVSFKDGYGVMASTMPQWSDFEFNYSYTNRSAVGVTLFNLDRGDKQESFAFGQYNYLLKRWNELDSQANLYVIGGLGAREYEDEGTPAARIGFEADYETRRFYTSIYASRLQSTGDSGGGGGVSLARGRVGFAPYKAPFTSLQTWLITQVDYTPELTDTTTVSPLVRFFYNNYALEVGSTLKGEPFAGVMIHF</sequence>